<evidence type="ECO:0000313" key="1">
    <source>
        <dbReference type="EMBL" id="KAH3673772.1"/>
    </source>
</evidence>
<dbReference type="EMBL" id="JAEUBG010005572">
    <property type="protein sequence ID" value="KAH3673772.1"/>
    <property type="molecule type" value="Genomic_DNA"/>
</dbReference>
<comment type="caution">
    <text evidence="1">The sequence shown here is derived from an EMBL/GenBank/DDBJ whole genome shotgun (WGS) entry which is preliminary data.</text>
</comment>
<accession>A0A9P8PKI9</accession>
<sequence length="102" mass="11248">MKGSLGSEGSDVPSLTRFQFVLFGDWLDNQVFWVLGVGVIEFRMVLTRGAAAWVDLRLTRPLTVDCEQCVVFVFRSSLVLEDSGLEGVLLTTEVASTGEFND</sequence>
<evidence type="ECO:0000313" key="2">
    <source>
        <dbReference type="Proteomes" id="UP000774326"/>
    </source>
</evidence>
<proteinExistence type="predicted"/>
<gene>
    <name evidence="1" type="ORF">WICPIJ_009652</name>
</gene>
<reference evidence="1" key="1">
    <citation type="journal article" date="2021" name="Open Biol.">
        <title>Shared evolutionary footprints suggest mitochondrial oxidative damage underlies multiple complex I losses in fungi.</title>
        <authorList>
            <person name="Schikora-Tamarit M.A."/>
            <person name="Marcet-Houben M."/>
            <person name="Nosek J."/>
            <person name="Gabaldon T."/>
        </authorList>
    </citation>
    <scope>NUCLEOTIDE SEQUENCE</scope>
    <source>
        <strain evidence="1">CBS2887</strain>
    </source>
</reference>
<dbReference type="Proteomes" id="UP000774326">
    <property type="component" value="Unassembled WGS sequence"/>
</dbReference>
<dbReference type="AlphaFoldDB" id="A0A9P8PKI9"/>
<keyword evidence="2" id="KW-1185">Reference proteome</keyword>
<protein>
    <submittedName>
        <fullName evidence="1">Uncharacterized protein</fullName>
    </submittedName>
</protein>
<name>A0A9P8PKI9_WICPI</name>
<reference evidence="1" key="2">
    <citation type="submission" date="2021-01" db="EMBL/GenBank/DDBJ databases">
        <authorList>
            <person name="Schikora-Tamarit M.A."/>
        </authorList>
    </citation>
    <scope>NUCLEOTIDE SEQUENCE</scope>
    <source>
        <strain evidence="1">CBS2887</strain>
    </source>
</reference>
<organism evidence="1 2">
    <name type="scientific">Wickerhamomyces pijperi</name>
    <name type="common">Yeast</name>
    <name type="synonym">Pichia pijperi</name>
    <dbReference type="NCBI Taxonomy" id="599730"/>
    <lineage>
        <taxon>Eukaryota</taxon>
        <taxon>Fungi</taxon>
        <taxon>Dikarya</taxon>
        <taxon>Ascomycota</taxon>
        <taxon>Saccharomycotina</taxon>
        <taxon>Saccharomycetes</taxon>
        <taxon>Phaffomycetales</taxon>
        <taxon>Wickerhamomycetaceae</taxon>
        <taxon>Wickerhamomyces</taxon>
    </lineage>
</organism>